<accession>A0A2S5Y5T6</accession>
<reference evidence="2 3" key="1">
    <citation type="submission" date="2018-02" db="EMBL/GenBank/DDBJ databases">
        <title>Bacteriophage NCPPB3778 and a type I-E CRISPR drive the evolution of the US Biological Select Agent, Rathayibacter toxicus.</title>
        <authorList>
            <person name="Davis E.W.II."/>
            <person name="Tabima J.F."/>
            <person name="Weisberg A.J."/>
            <person name="Lopes L.D."/>
            <person name="Wiseman M.S."/>
            <person name="Wiseman M.S."/>
            <person name="Pupko T."/>
            <person name="Belcher M.S."/>
            <person name="Sechler A.J."/>
            <person name="Tancos M.A."/>
            <person name="Schroeder B.K."/>
            <person name="Murray T.D."/>
            <person name="Luster D.G."/>
            <person name="Schneider W.L."/>
            <person name="Rogers E."/>
            <person name="Andreote F.D."/>
            <person name="Grunwald N.J."/>
            <person name="Putnam M.L."/>
            <person name="Chang J.H."/>
        </authorList>
    </citation>
    <scope>NUCLEOTIDE SEQUENCE [LARGE SCALE GENOMIC DNA]</scope>
    <source>
        <strain evidence="2 3">FH99</strain>
    </source>
</reference>
<organism evidence="2 3">
    <name type="scientific">Rathayibacter toxicus</name>
    <dbReference type="NCBI Taxonomy" id="145458"/>
    <lineage>
        <taxon>Bacteria</taxon>
        <taxon>Bacillati</taxon>
        <taxon>Actinomycetota</taxon>
        <taxon>Actinomycetes</taxon>
        <taxon>Micrococcales</taxon>
        <taxon>Microbacteriaceae</taxon>
        <taxon>Rathayibacter</taxon>
    </lineage>
</organism>
<dbReference type="InterPro" id="IPR002052">
    <property type="entry name" value="DNA_methylase_N6_adenine_CS"/>
</dbReference>
<dbReference type="Pfam" id="PF05175">
    <property type="entry name" value="MTS"/>
    <property type="match status" value="1"/>
</dbReference>
<dbReference type="GO" id="GO:0003676">
    <property type="term" value="F:nucleic acid binding"/>
    <property type="evidence" value="ECO:0007669"/>
    <property type="project" value="InterPro"/>
</dbReference>
<gene>
    <name evidence="2" type="ORF">C5C51_07185</name>
</gene>
<dbReference type="InterPro" id="IPR029063">
    <property type="entry name" value="SAM-dependent_MTases_sf"/>
</dbReference>
<name>A0A2S5Y5T6_9MICO</name>
<dbReference type="PANTHER" id="PTHR18895">
    <property type="entry name" value="HEMK METHYLTRANSFERASE"/>
    <property type="match status" value="1"/>
</dbReference>
<keyword evidence="2" id="KW-0489">Methyltransferase</keyword>
<dbReference type="Proteomes" id="UP000237966">
    <property type="component" value="Unassembled WGS sequence"/>
</dbReference>
<dbReference type="InterPro" id="IPR007848">
    <property type="entry name" value="Small_mtfrase_dom"/>
</dbReference>
<dbReference type="Gene3D" id="3.40.50.150">
    <property type="entry name" value="Vaccinia Virus protein VP39"/>
    <property type="match status" value="1"/>
</dbReference>
<dbReference type="PANTHER" id="PTHR18895:SF74">
    <property type="entry name" value="MTRF1L RELEASE FACTOR GLUTAMINE METHYLTRANSFERASE"/>
    <property type="match status" value="1"/>
</dbReference>
<dbReference type="EMBL" id="PSWU01000012">
    <property type="protein sequence ID" value="PPI14355.1"/>
    <property type="molecule type" value="Genomic_DNA"/>
</dbReference>
<keyword evidence="2" id="KW-0808">Transferase</keyword>
<evidence type="ECO:0000259" key="1">
    <source>
        <dbReference type="Pfam" id="PF05175"/>
    </source>
</evidence>
<dbReference type="GO" id="GO:0008170">
    <property type="term" value="F:N-methyltransferase activity"/>
    <property type="evidence" value="ECO:0007669"/>
    <property type="project" value="UniProtKB-ARBA"/>
</dbReference>
<proteinExistence type="predicted"/>
<dbReference type="SUPFAM" id="SSF53335">
    <property type="entry name" value="S-adenosyl-L-methionine-dependent methyltransferases"/>
    <property type="match status" value="1"/>
</dbReference>
<feature type="domain" description="Methyltransferase small" evidence="1">
    <location>
        <begin position="100"/>
        <end position="175"/>
    </location>
</feature>
<dbReference type="AlphaFoldDB" id="A0A2S5Y5T6"/>
<evidence type="ECO:0000313" key="3">
    <source>
        <dbReference type="Proteomes" id="UP000237966"/>
    </source>
</evidence>
<dbReference type="InterPro" id="IPR050320">
    <property type="entry name" value="N5-glutamine_MTase"/>
</dbReference>
<comment type="caution">
    <text evidence="2">The sequence shown here is derived from an EMBL/GenBank/DDBJ whole genome shotgun (WGS) entry which is preliminary data.</text>
</comment>
<dbReference type="RefSeq" id="WP_081656703.1">
    <property type="nucleotide sequence ID" value="NZ_CP037977.1"/>
</dbReference>
<dbReference type="GO" id="GO:0008757">
    <property type="term" value="F:S-adenosylmethionine-dependent methyltransferase activity"/>
    <property type="evidence" value="ECO:0007669"/>
    <property type="project" value="UniProtKB-ARBA"/>
</dbReference>
<dbReference type="CDD" id="cd02440">
    <property type="entry name" value="AdoMet_MTases"/>
    <property type="match status" value="1"/>
</dbReference>
<protein>
    <submittedName>
        <fullName evidence="2">Methyltransferase domain-containing protein</fullName>
    </submittedName>
</protein>
<dbReference type="PROSITE" id="PS00092">
    <property type="entry name" value="N6_MTASE"/>
    <property type="match status" value="1"/>
</dbReference>
<dbReference type="GO" id="GO:0032259">
    <property type="term" value="P:methylation"/>
    <property type="evidence" value="ECO:0007669"/>
    <property type="project" value="UniProtKB-KW"/>
</dbReference>
<evidence type="ECO:0000313" key="2">
    <source>
        <dbReference type="EMBL" id="PPI14355.1"/>
    </source>
</evidence>
<sequence length="260" mass="27730">MTAERRLEHMSFVTRLSGRFGQDAVRLAIRLRTESDTPDKDARLLEEGVPEGHVFGSMDICGLRIACERGVFTPRLSTIDLVWRAAQRSADVEFGRAPIVVDIGAGTGAIALVLAAAVDATCIGIDTAAVDLARRNALALSLENRTTFFVADARGPEFAALLPEADVVVCNPPYIPDRIRLPTDVVKNQPAAALYSGPDGMGLTGVCLRLGLSVVRPGGFLLLEHDPAQTGVVAALARRRGGWVADYARGGTTVLRREAS</sequence>